<protein>
    <submittedName>
        <fullName evidence="5">Restriction modification system DNA specificity domain</fullName>
    </submittedName>
</protein>
<dbReference type="EMBL" id="CP000867">
    <property type="protein sequence ID" value="ABX00867.1"/>
    <property type="molecule type" value="Genomic_DNA"/>
</dbReference>
<dbReference type="STRING" id="444158.MmarC6_0041"/>
<dbReference type="InterPro" id="IPR044946">
    <property type="entry name" value="Restrct_endonuc_typeI_TRD_sf"/>
</dbReference>
<dbReference type="CDD" id="cd17257">
    <property type="entry name" value="RMtype1_S_EcoBI-TRD1-CR1_like"/>
    <property type="match status" value="1"/>
</dbReference>
<organism evidence="5">
    <name type="scientific">Methanococcus maripaludis (strain C6 / ATCC BAA-1332)</name>
    <dbReference type="NCBI Taxonomy" id="444158"/>
    <lineage>
        <taxon>Archaea</taxon>
        <taxon>Methanobacteriati</taxon>
        <taxon>Methanobacteriota</taxon>
        <taxon>Methanomada group</taxon>
        <taxon>Methanococci</taxon>
        <taxon>Methanococcales</taxon>
        <taxon>Methanococcaceae</taxon>
        <taxon>Methanococcus</taxon>
    </lineage>
</organism>
<name>A9A7U6_METM6</name>
<dbReference type="GO" id="GO:0003677">
    <property type="term" value="F:DNA binding"/>
    <property type="evidence" value="ECO:0007669"/>
    <property type="project" value="UniProtKB-KW"/>
</dbReference>
<dbReference type="OrthoDB" id="84651at2157"/>
<evidence type="ECO:0000256" key="3">
    <source>
        <dbReference type="ARBA" id="ARBA00023125"/>
    </source>
</evidence>
<evidence type="ECO:0000259" key="4">
    <source>
        <dbReference type="Pfam" id="PF01420"/>
    </source>
</evidence>
<dbReference type="CDD" id="cd17267">
    <property type="entry name" value="RMtype1_S_EcoAO83I-TRD1-CR1_like"/>
    <property type="match status" value="1"/>
</dbReference>
<keyword evidence="3" id="KW-0238">DNA-binding</keyword>
<dbReference type="REBASE" id="16503">
    <property type="entry name" value="S.MmaC6ORF39P"/>
</dbReference>
<evidence type="ECO:0000256" key="2">
    <source>
        <dbReference type="ARBA" id="ARBA00022747"/>
    </source>
</evidence>
<reference evidence="5" key="1">
    <citation type="submission" date="2007-10" db="EMBL/GenBank/DDBJ databases">
        <title>Complete sequence of Methanococcus maripaludis C6.</title>
        <authorList>
            <consortium name="US DOE Joint Genome Institute"/>
            <person name="Copeland A."/>
            <person name="Lucas S."/>
            <person name="Lapidus A."/>
            <person name="Barry K."/>
            <person name="Glavina del Rio T."/>
            <person name="Dalin E."/>
            <person name="Tice H."/>
            <person name="Pitluck S."/>
            <person name="Clum A."/>
            <person name="Schmutz J."/>
            <person name="Larimer F."/>
            <person name="Land M."/>
            <person name="Hauser L."/>
            <person name="Kyrpides N."/>
            <person name="Mikhailova N."/>
            <person name="Sieprawska-Lupa M."/>
            <person name="Whitman W.B."/>
            <person name="Richardson P."/>
        </authorList>
    </citation>
    <scope>NUCLEOTIDE SEQUENCE [LARGE SCALE GENOMIC DNA]</scope>
    <source>
        <strain evidence="5">C6</strain>
    </source>
</reference>
<keyword evidence="2" id="KW-0680">Restriction system</keyword>
<accession>A9A7U6</accession>
<sequence length="397" mass="45902">MKDEFKDTEIGKIPVDWEVKEIGELVTFQRGHDLPVNSRKNGIYPVVASNGIVGYHNEYKVENEGLTIGRSGNLGEPFYVSTSFWPLNTTLYVKKFHNSHPKFMYYFLKTLDLKKYNSGSAVPSLNRNYIHPIKVAVPPLHEQQKIAQILSSLDDKIENNNQQNKILEETANSIFKEWFVNFNFLDENGLSYFENNGEMEFNEDLGSEIPKGWKVGSIYEISEVIYGAPFSSKLFNECGDGYPLIRIRDLKTLNPSFFTTEQHAKGTLIYPGNIVAGMDAEFRPYFWLGNIGYLNQRVCTFKPKYEWIHNYFIYETIKEPLNFFEKSKVGTTVIHLGKSDIDTFKIIVPDEVTLKNFYITIDPIFDKIIENSKQNRYLSNLRDLLLPKLMSGEIRLK</sequence>
<dbReference type="GO" id="GO:0009307">
    <property type="term" value="P:DNA restriction-modification system"/>
    <property type="evidence" value="ECO:0007669"/>
    <property type="project" value="UniProtKB-KW"/>
</dbReference>
<dbReference type="AlphaFoldDB" id="A9A7U6"/>
<dbReference type="Gene3D" id="3.90.220.20">
    <property type="entry name" value="DNA methylase specificity domains"/>
    <property type="match status" value="2"/>
</dbReference>
<dbReference type="InterPro" id="IPR000055">
    <property type="entry name" value="Restrct_endonuc_typeI_TRD"/>
</dbReference>
<dbReference type="InterPro" id="IPR052021">
    <property type="entry name" value="Type-I_RS_S_subunit"/>
</dbReference>
<dbReference type="HOGENOM" id="CLU_021095_2_2_2"/>
<dbReference type="SUPFAM" id="SSF116734">
    <property type="entry name" value="DNA methylase specificity domain"/>
    <property type="match status" value="2"/>
</dbReference>
<dbReference type="KEGG" id="mmx:MmarC6_0041"/>
<dbReference type="Pfam" id="PF01420">
    <property type="entry name" value="Methylase_S"/>
    <property type="match status" value="2"/>
</dbReference>
<feature type="domain" description="Type I restriction modification DNA specificity" evidence="4">
    <location>
        <begin position="14"/>
        <end position="168"/>
    </location>
</feature>
<comment type="similarity">
    <text evidence="1">Belongs to the type-I restriction system S methylase family.</text>
</comment>
<dbReference type="PANTHER" id="PTHR30408:SF13">
    <property type="entry name" value="TYPE I RESTRICTION ENZYME HINDI SPECIFICITY SUBUNIT"/>
    <property type="match status" value="1"/>
</dbReference>
<evidence type="ECO:0000256" key="1">
    <source>
        <dbReference type="ARBA" id="ARBA00010923"/>
    </source>
</evidence>
<evidence type="ECO:0000313" key="5">
    <source>
        <dbReference type="EMBL" id="ABX00867.1"/>
    </source>
</evidence>
<gene>
    <name evidence="5" type="ordered locus">MmarC6_0041</name>
</gene>
<dbReference type="PANTHER" id="PTHR30408">
    <property type="entry name" value="TYPE-1 RESTRICTION ENZYME ECOKI SPECIFICITY PROTEIN"/>
    <property type="match status" value="1"/>
</dbReference>
<dbReference type="PhylomeDB" id="A9A7U6"/>
<feature type="domain" description="Type I restriction modification DNA specificity" evidence="4">
    <location>
        <begin position="210"/>
        <end position="366"/>
    </location>
</feature>
<dbReference type="eggNOG" id="arCOG02628">
    <property type="taxonomic scope" value="Archaea"/>
</dbReference>
<proteinExistence type="inferred from homology"/>